<organism evidence="1">
    <name type="scientific">Alloyangia sp. H15</name>
    <dbReference type="NCBI Taxonomy" id="3029062"/>
    <lineage>
        <taxon>Bacteria</taxon>
        <taxon>Pseudomonadati</taxon>
        <taxon>Pseudomonadota</taxon>
        <taxon>Alphaproteobacteria</taxon>
        <taxon>Rhodobacterales</taxon>
        <taxon>Roseobacteraceae</taxon>
        <taxon>Alloyangia</taxon>
    </lineage>
</organism>
<keyword evidence="1" id="KW-0614">Plasmid</keyword>
<dbReference type="RefSeq" id="WP_353475720.1">
    <property type="nucleotide sequence ID" value="NZ_CP123386.1"/>
</dbReference>
<dbReference type="EMBL" id="CP123386">
    <property type="protein sequence ID" value="XCC96828.1"/>
    <property type="molecule type" value="Genomic_DNA"/>
</dbReference>
<geneLocation type="plasmid" evidence="1">
    <name>unnamed1</name>
</geneLocation>
<name>A0AAU8AP82_9RHOB</name>
<accession>A0AAU8AP82</accession>
<evidence type="ECO:0000313" key="1">
    <source>
        <dbReference type="EMBL" id="XCC96828.1"/>
    </source>
</evidence>
<proteinExistence type="predicted"/>
<gene>
    <name evidence="1" type="ORF">PVT71_24345</name>
</gene>
<protein>
    <recommendedName>
        <fullName evidence="2">DUF4384 domain-containing protein</fullName>
    </recommendedName>
</protein>
<reference evidence="1" key="1">
    <citation type="submission" date="2023-02" db="EMBL/GenBank/DDBJ databases">
        <title>Description and genomic characterization of Salipiger bruguierae sp. nov., isolated from the sediment of mangrove plant Bruguiera sexangula.</title>
        <authorList>
            <person name="Long M."/>
        </authorList>
    </citation>
    <scope>NUCLEOTIDE SEQUENCE</scope>
    <source>
        <strain evidence="1">H15</strain>
        <plasmid evidence="1">unnamed1</plasmid>
    </source>
</reference>
<evidence type="ECO:0008006" key="2">
    <source>
        <dbReference type="Google" id="ProtNLM"/>
    </source>
</evidence>
<sequence>MNAEKLAYFFEAGELLTVFAEWPQEVGLALCLDEAGTCEMLLHHVEEGRAVLRKVAALLDCETGEFAVVPPVEGYPTRRVLFSDEQKLLKLVAGEDDLAEMAEDYLINYRFEKERKSRPAPAPAPAPSVEAVAEKMSAALRAPEPFRWRPRLHLAELAPRPSLRRKPQNAGMPEGYVPAEVVSDSDCQFAMAEVSLGHRGVRVTLSPELVSIQTRAVTVEEVGFRDDFSRFVLPRKTVQGWAPGAPLVIDIPAERFPAGLRQRFAAAPRVAEVTVTDHGVFVAPGAVVQAVEPVLPEVQLVPERKERRRRFLTPVRVALAVLTGAGLMTGTMMRAVEMPALAPAAVLQMAYDEAAEAGR</sequence>
<dbReference type="AlphaFoldDB" id="A0AAU8AP82"/>